<dbReference type="InterPro" id="IPR003462">
    <property type="entry name" value="ODC_Mu_crystall"/>
</dbReference>
<dbReference type="FunFam" id="3.40.50.720:FF:000311">
    <property type="entry name" value="Ornithine cyclodeaminase"/>
    <property type="match status" value="1"/>
</dbReference>
<dbReference type="SUPFAM" id="SSF51735">
    <property type="entry name" value="NAD(P)-binding Rossmann-fold domains"/>
    <property type="match status" value="1"/>
</dbReference>
<name>A0A6B2QYE8_9BURK</name>
<dbReference type="EMBL" id="JAAGRN010000002">
    <property type="protein sequence ID" value="NDY82149.1"/>
    <property type="molecule type" value="Genomic_DNA"/>
</dbReference>
<dbReference type="GO" id="GO:0005737">
    <property type="term" value="C:cytoplasm"/>
    <property type="evidence" value="ECO:0007669"/>
    <property type="project" value="TreeGrafter"/>
</dbReference>
<dbReference type="GO" id="GO:0019752">
    <property type="term" value="P:carboxylic acid metabolic process"/>
    <property type="evidence" value="ECO:0007669"/>
    <property type="project" value="UniProtKB-ARBA"/>
</dbReference>
<proteinExistence type="inferred from homology"/>
<dbReference type="RefSeq" id="WP_163651474.1">
    <property type="nucleotide sequence ID" value="NZ_JAAGRN010000002.1"/>
</dbReference>
<organism evidence="2">
    <name type="scientific">Sheuella amnicola</name>
    <dbReference type="NCBI Taxonomy" id="2707330"/>
    <lineage>
        <taxon>Bacteria</taxon>
        <taxon>Pseudomonadati</taxon>
        <taxon>Pseudomonadota</taxon>
        <taxon>Betaproteobacteria</taxon>
        <taxon>Burkholderiales</taxon>
        <taxon>Alcaligenaceae</taxon>
        <taxon>Sheuella</taxon>
    </lineage>
</organism>
<dbReference type="Pfam" id="PF02423">
    <property type="entry name" value="OCD_Mu_crystall"/>
    <property type="match status" value="1"/>
</dbReference>
<sequence length="310" mass="33139">MQFFDQSSVAQALPYPVLIDALATGLQEPIESPLRSHYEPNHDASTVLIMPAWKVREIMGVKLVSVWPGNNAIGQSAVSGAYVLISCVNGNPIAVMDGTELTLRRTASAAALAAKILSRKSSSTLAILGTGSLSLPLAEAHASVMQFSKVLIWGRDSKKSQSIVDRLASIGIVAQVGIDLKDTLSAADVVAVATTATTPFVRREWLKPGTHLGLMGAFTAQMAEADPELMPHAQVFVDSRDAILEKGGEVFQAIQRGLIHSSAIEAQLSEISKCPQHAWRKSEEAITVFKSVGFASLDLIAADLVYKSHR</sequence>
<reference evidence="2" key="1">
    <citation type="submission" date="2020-02" db="EMBL/GenBank/DDBJ databases">
        <authorList>
            <person name="Chen W.-M."/>
        </authorList>
    </citation>
    <scope>NUCLEOTIDE SEQUENCE</scope>
    <source>
        <strain evidence="2">NBD-18</strain>
    </source>
</reference>
<dbReference type="EC" id="4.3.1.12" evidence="2"/>
<dbReference type="PIRSF" id="PIRSF001439">
    <property type="entry name" value="CryM"/>
    <property type="match status" value="1"/>
</dbReference>
<dbReference type="GO" id="GO:0016491">
    <property type="term" value="F:oxidoreductase activity"/>
    <property type="evidence" value="ECO:0007669"/>
    <property type="project" value="UniProtKB-ARBA"/>
</dbReference>
<comment type="caution">
    <text evidence="2">The sequence shown here is derived from an EMBL/GenBank/DDBJ whole genome shotgun (WGS) entry which is preliminary data.</text>
</comment>
<dbReference type="PANTHER" id="PTHR13812">
    <property type="entry name" value="KETIMINE REDUCTASE MU-CRYSTALLIN"/>
    <property type="match status" value="1"/>
</dbReference>
<gene>
    <name evidence="2" type="ORF">G3I67_02785</name>
</gene>
<dbReference type="InterPro" id="IPR036291">
    <property type="entry name" value="NAD(P)-bd_dom_sf"/>
</dbReference>
<dbReference type="Gene3D" id="3.40.50.720">
    <property type="entry name" value="NAD(P)-binding Rossmann-like Domain"/>
    <property type="match status" value="1"/>
</dbReference>
<protein>
    <submittedName>
        <fullName evidence="2">Ornithine cyclodeaminase family protein</fullName>
        <ecNumber evidence="2">4.3.1.12</ecNumber>
    </submittedName>
</protein>
<dbReference type="AlphaFoldDB" id="A0A6B2QYE8"/>
<evidence type="ECO:0000256" key="1">
    <source>
        <dbReference type="ARBA" id="ARBA00008903"/>
    </source>
</evidence>
<evidence type="ECO:0000313" key="2">
    <source>
        <dbReference type="EMBL" id="NDY82149.1"/>
    </source>
</evidence>
<keyword evidence="2" id="KW-0456">Lyase</keyword>
<dbReference type="PANTHER" id="PTHR13812:SF19">
    <property type="entry name" value="KETIMINE REDUCTASE MU-CRYSTALLIN"/>
    <property type="match status" value="1"/>
</dbReference>
<comment type="similarity">
    <text evidence="1">Belongs to the ornithine cyclodeaminase/mu-crystallin family.</text>
</comment>
<dbReference type="InterPro" id="IPR023401">
    <property type="entry name" value="ODC_N"/>
</dbReference>
<accession>A0A6B2QYE8</accession>
<dbReference type="Gene3D" id="3.30.1780.10">
    <property type="entry name" value="ornithine cyclodeaminase, domain 1"/>
    <property type="match status" value="1"/>
</dbReference>
<dbReference type="GO" id="GO:0008473">
    <property type="term" value="F:ornithine cyclodeaminase activity"/>
    <property type="evidence" value="ECO:0007669"/>
    <property type="project" value="UniProtKB-EC"/>
</dbReference>